<evidence type="ECO:0008006" key="3">
    <source>
        <dbReference type="Google" id="ProtNLM"/>
    </source>
</evidence>
<dbReference type="EMBL" id="CAUYUJ010009225">
    <property type="protein sequence ID" value="CAK0826197.1"/>
    <property type="molecule type" value="Genomic_DNA"/>
</dbReference>
<accession>A0ABN9S7A3</accession>
<evidence type="ECO:0000313" key="2">
    <source>
        <dbReference type="Proteomes" id="UP001189429"/>
    </source>
</evidence>
<sequence length="178" mass="18789">GEFSLQGAEVDNAMFRGSVGQAGAHCDARGPEVEGHREVGASADLPTMPAVHRFPSLGAGAQAGARGAFEGGEYVDVGQNGEHDGAQDVGQCDEDEFSADAAVAPDPESDGDRRWEVAVAKYIRAQDFWMAALETTLRSAGDDSMMNAEMECSEVEAAFREAAKQMGLLRSCGEWSEA</sequence>
<name>A0ABN9S7A3_9DINO</name>
<feature type="non-terminal residue" evidence="1">
    <location>
        <position position="178"/>
    </location>
</feature>
<comment type="caution">
    <text evidence="1">The sequence shown here is derived from an EMBL/GenBank/DDBJ whole genome shotgun (WGS) entry which is preliminary data.</text>
</comment>
<reference evidence="1" key="1">
    <citation type="submission" date="2023-10" db="EMBL/GenBank/DDBJ databases">
        <authorList>
            <person name="Chen Y."/>
            <person name="Shah S."/>
            <person name="Dougan E. K."/>
            <person name="Thang M."/>
            <person name="Chan C."/>
        </authorList>
    </citation>
    <scope>NUCLEOTIDE SEQUENCE [LARGE SCALE GENOMIC DNA]</scope>
</reference>
<gene>
    <name evidence="1" type="ORF">PCOR1329_LOCUS26131</name>
</gene>
<feature type="non-terminal residue" evidence="1">
    <location>
        <position position="1"/>
    </location>
</feature>
<keyword evidence="2" id="KW-1185">Reference proteome</keyword>
<proteinExistence type="predicted"/>
<evidence type="ECO:0000313" key="1">
    <source>
        <dbReference type="EMBL" id="CAK0826197.1"/>
    </source>
</evidence>
<dbReference type="Proteomes" id="UP001189429">
    <property type="component" value="Unassembled WGS sequence"/>
</dbReference>
<protein>
    <recommendedName>
        <fullName evidence="3">KIF-binding protein</fullName>
    </recommendedName>
</protein>
<organism evidence="1 2">
    <name type="scientific">Prorocentrum cordatum</name>
    <dbReference type="NCBI Taxonomy" id="2364126"/>
    <lineage>
        <taxon>Eukaryota</taxon>
        <taxon>Sar</taxon>
        <taxon>Alveolata</taxon>
        <taxon>Dinophyceae</taxon>
        <taxon>Prorocentrales</taxon>
        <taxon>Prorocentraceae</taxon>
        <taxon>Prorocentrum</taxon>
    </lineage>
</organism>